<dbReference type="GO" id="GO:0046872">
    <property type="term" value="F:metal ion binding"/>
    <property type="evidence" value="ECO:0007669"/>
    <property type="project" value="UniProtKB-KW"/>
</dbReference>
<sequence length="598" mass="68850">MSVMSKIVEYFEKKARFQDESEAELIREKLERLVNNILALVEKQDKRFQSTLVESGSVYEGVKVRQPDEFDFMIRINSLTNKPSFYPSNKGDGYVKLVLDEQGWEEFKDEEGFFNPNLLSRHFQKLVNESLSDTEMPEGLVIQTASQERFDETWWPVFKSAELLGNSGGQENPSGVMCSEAHGPATTLKIMWQGLGGDSLYRYLIASVDLTLTLDYPKSKLPVQLATELPPQIDGILEKYGFHVVPAGFDSWRISFSVVEKEVLSSSPDGFKACYRVLKVMRDDILKELGWDSSLVPSYMLKTVLLSQLFITDHTWQKDFCSQRIIHILELVLQGVKRGEIQSFFISRYNLLSVSDHENKLRQCVVEEMLNRMNGSLAMAHTMEEVREIRKQIRVLELIDVLDYIIQSIIAGKNLTAVWNKMFVNIGNVPTGWFWHVTEFITTELNEDSYKKLAQIWSSLEHLFKQLPAILQGDLSMLVQTFYYRTSEKIKKFELKHQVLSVHEVEQIPFQVAFEWLEGLVDYSTLPNLHKAVSLEFSPSGRFRDVVDVTMKEGSGRGLDLLKQRLKLFMIPFMTGMPTKEVLKPKLDYTTIHELDVD</sequence>
<evidence type="ECO:0000256" key="2">
    <source>
        <dbReference type="ARBA" id="ARBA00008307"/>
    </source>
</evidence>
<keyword evidence="12" id="KW-1185">Reference proteome</keyword>
<evidence type="ECO:0000256" key="3">
    <source>
        <dbReference type="ARBA" id="ARBA00022679"/>
    </source>
</evidence>
<proteinExistence type="inferred from homology"/>
<reference evidence="11" key="1">
    <citation type="submission" date="2023-01" db="EMBL/GenBank/DDBJ databases">
        <title>Genome assembly of the deep-sea coral Lophelia pertusa.</title>
        <authorList>
            <person name="Herrera S."/>
            <person name="Cordes E."/>
        </authorList>
    </citation>
    <scope>NUCLEOTIDE SEQUENCE</scope>
    <source>
        <strain evidence="11">USNM1676648</strain>
        <tissue evidence="11">Polyp</tissue>
    </source>
</reference>
<dbReference type="PANTHER" id="PTHR10656:SF42">
    <property type="entry name" value="CYCLIC GMP-AMP SYNTHASE-LIKE PROTEIN-RELATED"/>
    <property type="match status" value="1"/>
</dbReference>
<keyword evidence="7" id="KW-0067">ATP-binding</keyword>
<dbReference type="Gene3D" id="1.10.1410.40">
    <property type="match status" value="1"/>
</dbReference>
<dbReference type="PANTHER" id="PTHR10656">
    <property type="entry name" value="CELL FATE DETERMINING PROTEIN MAB21-RELATED"/>
    <property type="match status" value="1"/>
</dbReference>
<keyword evidence="6" id="KW-0547">Nucleotide-binding</keyword>
<dbReference type="Proteomes" id="UP001163046">
    <property type="component" value="Unassembled WGS sequence"/>
</dbReference>
<evidence type="ECO:0000313" key="11">
    <source>
        <dbReference type="EMBL" id="KAJ7386205.1"/>
    </source>
</evidence>
<dbReference type="Pfam" id="PF03281">
    <property type="entry name" value="Mab-21"/>
    <property type="match status" value="1"/>
</dbReference>
<keyword evidence="3" id="KW-0808">Transferase</keyword>
<dbReference type="InterPro" id="IPR046906">
    <property type="entry name" value="Mab-21_HhH/H2TH-like"/>
</dbReference>
<evidence type="ECO:0000256" key="4">
    <source>
        <dbReference type="ARBA" id="ARBA00022695"/>
    </source>
</evidence>
<dbReference type="Pfam" id="PF20266">
    <property type="entry name" value="Mab-21_C"/>
    <property type="match status" value="1"/>
</dbReference>
<dbReference type="GO" id="GO:0016779">
    <property type="term" value="F:nucleotidyltransferase activity"/>
    <property type="evidence" value="ECO:0007669"/>
    <property type="project" value="UniProtKB-KW"/>
</dbReference>
<dbReference type="AlphaFoldDB" id="A0A9X0D453"/>
<evidence type="ECO:0000256" key="6">
    <source>
        <dbReference type="ARBA" id="ARBA00022741"/>
    </source>
</evidence>
<comment type="cofactor">
    <cofactor evidence="1">
        <name>Mg(2+)</name>
        <dbReference type="ChEBI" id="CHEBI:18420"/>
    </cofactor>
</comment>
<evidence type="ECO:0008006" key="13">
    <source>
        <dbReference type="Google" id="ProtNLM"/>
    </source>
</evidence>
<dbReference type="InterPro" id="IPR024810">
    <property type="entry name" value="MAB21L/cGLR"/>
</dbReference>
<evidence type="ECO:0000256" key="1">
    <source>
        <dbReference type="ARBA" id="ARBA00001946"/>
    </source>
</evidence>
<evidence type="ECO:0000256" key="8">
    <source>
        <dbReference type="ARBA" id="ARBA00022842"/>
    </source>
</evidence>
<name>A0A9X0D453_9CNID</name>
<dbReference type="OrthoDB" id="5973937at2759"/>
<gene>
    <name evidence="11" type="ORF">OS493_010598</name>
</gene>
<comment type="caution">
    <text evidence="11">The sequence shown here is derived from an EMBL/GenBank/DDBJ whole genome shotgun (WGS) entry which is preliminary data.</text>
</comment>
<dbReference type="EMBL" id="MU825877">
    <property type="protein sequence ID" value="KAJ7386205.1"/>
    <property type="molecule type" value="Genomic_DNA"/>
</dbReference>
<evidence type="ECO:0000259" key="10">
    <source>
        <dbReference type="Pfam" id="PF20266"/>
    </source>
</evidence>
<comment type="similarity">
    <text evidence="2">Belongs to the mab-21 family.</text>
</comment>
<keyword evidence="5" id="KW-0479">Metal-binding</keyword>
<feature type="domain" description="Mab-21-like nucleotidyltransferase" evidence="9">
    <location>
        <begin position="59"/>
        <end position="265"/>
    </location>
</feature>
<evidence type="ECO:0000259" key="9">
    <source>
        <dbReference type="Pfam" id="PF03281"/>
    </source>
</evidence>
<accession>A0A9X0D453</accession>
<dbReference type="Gene3D" id="3.30.460.90">
    <property type="match status" value="1"/>
</dbReference>
<organism evidence="11 12">
    <name type="scientific">Desmophyllum pertusum</name>
    <dbReference type="NCBI Taxonomy" id="174260"/>
    <lineage>
        <taxon>Eukaryota</taxon>
        <taxon>Metazoa</taxon>
        <taxon>Cnidaria</taxon>
        <taxon>Anthozoa</taxon>
        <taxon>Hexacorallia</taxon>
        <taxon>Scleractinia</taxon>
        <taxon>Caryophylliina</taxon>
        <taxon>Caryophylliidae</taxon>
        <taxon>Desmophyllum</taxon>
    </lineage>
</organism>
<dbReference type="InterPro" id="IPR046903">
    <property type="entry name" value="Mab-21-like_nuc_Trfase"/>
</dbReference>
<evidence type="ECO:0000256" key="7">
    <source>
        <dbReference type="ARBA" id="ARBA00022840"/>
    </source>
</evidence>
<protein>
    <recommendedName>
        <fullName evidence="13">Mab-21-like nucleotidyltransferase domain-containing protein</fullName>
    </recommendedName>
</protein>
<keyword evidence="8" id="KW-0460">Magnesium</keyword>
<keyword evidence="4" id="KW-0548">Nucleotidyltransferase</keyword>
<dbReference type="GO" id="GO:0005524">
    <property type="term" value="F:ATP binding"/>
    <property type="evidence" value="ECO:0007669"/>
    <property type="project" value="UniProtKB-KW"/>
</dbReference>
<feature type="domain" description="Mab-21-like HhH/H2TH-like" evidence="10">
    <location>
        <begin position="272"/>
        <end position="358"/>
    </location>
</feature>
<dbReference type="SMART" id="SM01265">
    <property type="entry name" value="Mab-21"/>
    <property type="match status" value="1"/>
</dbReference>
<evidence type="ECO:0000256" key="5">
    <source>
        <dbReference type="ARBA" id="ARBA00022723"/>
    </source>
</evidence>
<evidence type="ECO:0000313" key="12">
    <source>
        <dbReference type="Proteomes" id="UP001163046"/>
    </source>
</evidence>